<feature type="transmembrane region" description="Helical" evidence="7">
    <location>
        <begin position="199"/>
        <end position="218"/>
    </location>
</feature>
<evidence type="ECO:0000256" key="7">
    <source>
        <dbReference type="SAM" id="Phobius"/>
    </source>
</evidence>
<reference evidence="8 9" key="1">
    <citation type="submission" date="2024-04" db="EMBL/GenBank/DDBJ databases">
        <authorList>
            <person name="Rising A."/>
            <person name="Reimegard J."/>
            <person name="Sonavane S."/>
            <person name="Akerstrom W."/>
            <person name="Nylinder S."/>
            <person name="Hedman E."/>
            <person name="Kallberg Y."/>
        </authorList>
    </citation>
    <scope>NUCLEOTIDE SEQUENCE [LARGE SCALE GENOMIC DNA]</scope>
</reference>
<name>A0AAV2AZ93_9ARAC</name>
<accession>A0AAV2AZ93</accession>
<feature type="transmembrane region" description="Helical" evidence="7">
    <location>
        <begin position="87"/>
        <end position="108"/>
    </location>
</feature>
<evidence type="ECO:0000256" key="4">
    <source>
        <dbReference type="ARBA" id="ARBA00022989"/>
    </source>
</evidence>
<organism evidence="8 9">
    <name type="scientific">Larinioides sclopetarius</name>
    <dbReference type="NCBI Taxonomy" id="280406"/>
    <lineage>
        <taxon>Eukaryota</taxon>
        <taxon>Metazoa</taxon>
        <taxon>Ecdysozoa</taxon>
        <taxon>Arthropoda</taxon>
        <taxon>Chelicerata</taxon>
        <taxon>Arachnida</taxon>
        <taxon>Araneae</taxon>
        <taxon>Araneomorphae</taxon>
        <taxon>Entelegynae</taxon>
        <taxon>Araneoidea</taxon>
        <taxon>Araneidae</taxon>
        <taxon>Larinioides</taxon>
    </lineage>
</organism>
<gene>
    <name evidence="8" type="ORF">LARSCL_LOCUS15652</name>
</gene>
<comment type="subcellular location">
    <subcellularLocation>
        <location evidence="1">Membrane</location>
        <topology evidence="1">Multi-pass membrane protein</topology>
    </subcellularLocation>
</comment>
<feature type="transmembrane region" description="Helical" evidence="7">
    <location>
        <begin position="120"/>
        <end position="140"/>
    </location>
</feature>
<feature type="transmembrane region" description="Helical" evidence="7">
    <location>
        <begin position="725"/>
        <end position="746"/>
    </location>
</feature>
<dbReference type="PANTHER" id="PTHR21716:SF4">
    <property type="entry name" value="TRANSMEMBRANE PROTEIN 245"/>
    <property type="match status" value="1"/>
</dbReference>
<evidence type="ECO:0000256" key="5">
    <source>
        <dbReference type="ARBA" id="ARBA00023136"/>
    </source>
</evidence>
<feature type="region of interest" description="Disordered" evidence="6">
    <location>
        <begin position="291"/>
        <end position="322"/>
    </location>
</feature>
<dbReference type="AlphaFoldDB" id="A0AAV2AZ93"/>
<feature type="transmembrane region" description="Helical" evidence="7">
    <location>
        <begin position="644"/>
        <end position="662"/>
    </location>
</feature>
<dbReference type="Proteomes" id="UP001497382">
    <property type="component" value="Unassembled WGS sequence"/>
</dbReference>
<feature type="transmembrane region" description="Helical" evidence="7">
    <location>
        <begin position="437"/>
        <end position="458"/>
    </location>
</feature>
<feature type="transmembrane region" description="Helical" evidence="7">
    <location>
        <begin position="615"/>
        <end position="637"/>
    </location>
</feature>
<proteinExistence type="inferred from homology"/>
<evidence type="ECO:0000313" key="8">
    <source>
        <dbReference type="EMBL" id="CAL1288947.1"/>
    </source>
</evidence>
<comment type="similarity">
    <text evidence="2">Belongs to the autoinducer-2 exporter (AI-2E) (TC 2.A.86) family.</text>
</comment>
<feature type="transmembrane region" description="Helical" evidence="7">
    <location>
        <begin position="695"/>
        <end position="713"/>
    </location>
</feature>
<feature type="transmembrane region" description="Helical" evidence="7">
    <location>
        <begin position="173"/>
        <end position="192"/>
    </location>
</feature>
<dbReference type="InterPro" id="IPR002549">
    <property type="entry name" value="AI-2E-like"/>
</dbReference>
<feature type="transmembrane region" description="Helical" evidence="7">
    <location>
        <begin position="224"/>
        <end position="242"/>
    </location>
</feature>
<keyword evidence="9" id="KW-1185">Reference proteome</keyword>
<dbReference type="GO" id="GO:0016020">
    <property type="term" value="C:membrane"/>
    <property type="evidence" value="ECO:0007669"/>
    <property type="project" value="UniProtKB-SubCell"/>
</dbReference>
<keyword evidence="5 7" id="KW-0472">Membrane</keyword>
<protein>
    <recommendedName>
        <fullName evidence="10">Transmembrane protein 245</fullName>
    </recommendedName>
</protein>
<feature type="transmembrane region" description="Helical" evidence="7">
    <location>
        <begin position="815"/>
        <end position="838"/>
    </location>
</feature>
<feature type="transmembrane region" description="Helical" evidence="7">
    <location>
        <begin position="334"/>
        <end position="350"/>
    </location>
</feature>
<feature type="transmembrane region" description="Helical" evidence="7">
    <location>
        <begin position="31"/>
        <end position="52"/>
    </location>
</feature>
<evidence type="ECO:0000256" key="6">
    <source>
        <dbReference type="SAM" id="MobiDB-lite"/>
    </source>
</evidence>
<evidence type="ECO:0008006" key="10">
    <source>
        <dbReference type="Google" id="ProtNLM"/>
    </source>
</evidence>
<evidence type="ECO:0000256" key="2">
    <source>
        <dbReference type="ARBA" id="ARBA00009773"/>
    </source>
</evidence>
<dbReference type="EMBL" id="CAXIEN010000240">
    <property type="protein sequence ID" value="CAL1288947.1"/>
    <property type="molecule type" value="Genomic_DNA"/>
</dbReference>
<keyword evidence="4 7" id="KW-1133">Transmembrane helix</keyword>
<feature type="transmembrane region" description="Helical" evidence="7">
    <location>
        <begin position="147"/>
        <end position="167"/>
    </location>
</feature>
<dbReference type="PANTHER" id="PTHR21716">
    <property type="entry name" value="TRANSMEMBRANE PROTEIN"/>
    <property type="match status" value="1"/>
</dbReference>
<evidence type="ECO:0000313" key="9">
    <source>
        <dbReference type="Proteomes" id="UP001497382"/>
    </source>
</evidence>
<evidence type="ECO:0000256" key="3">
    <source>
        <dbReference type="ARBA" id="ARBA00022692"/>
    </source>
</evidence>
<comment type="caution">
    <text evidence="8">The sequence shown here is derived from an EMBL/GenBank/DDBJ whole genome shotgun (WGS) entry which is preliminary data.</text>
</comment>
<feature type="transmembrane region" description="Helical" evidence="7">
    <location>
        <begin position="758"/>
        <end position="779"/>
    </location>
</feature>
<keyword evidence="3 7" id="KW-0812">Transmembrane</keyword>
<feature type="compositionally biased region" description="Polar residues" evidence="6">
    <location>
        <begin position="292"/>
        <end position="308"/>
    </location>
</feature>
<evidence type="ECO:0000256" key="1">
    <source>
        <dbReference type="ARBA" id="ARBA00004141"/>
    </source>
</evidence>
<feature type="transmembrane region" description="Helical" evidence="7">
    <location>
        <begin position="58"/>
        <end position="75"/>
    </location>
</feature>
<sequence length="865" mass="96495">MASPSNLSRTSFNFTISNLLPEGHEKAFKQAFYNVAAIVFVLFILVACVAVYYVLEPFLSPLLWAVLFGSVLHPFKHSMTVIFKEWLLSLQSSGTPLTVGALTSPFLVVDYVSEKMLEFTLQYIVLFLSIASCVLVTFFLYSCVPGYVMTTFFTFLGRMLNYVSALLEFCQGASILVWTIVIGYLIILSIWWTPKTRPYLIVLSPVVWTVFICHLVSIAGQLRLTILLIFFALMLIGLLAEIRGRYNESGSTLEAQSEEDPCTLTPMQAIRSGLAWIRGTEDTCSELLDPDLSSTPHSVSQKVQVDSSTPEKKGPTTLLQDTVSDDSEEKMSNFYIYGLLWMCFFVQLYRNMWLCYLLLIPCMFMGIKRAVVKFGVWSFIKEKSQNMRESGQGVFEQRKDALIPAPLRGLWKLLTVGDKKFLELLDGSIDTFTSMMAIFAVFFFAVIGTIFLCVQIYGESMHLVTVTSSLINKTVHDTDIQQLVPESLRDVQGTVDAVLDDAFMYGRGWISATVRNVKKAHEPVEGKARFPSLVRRIIDDKNEERAAELEKQILEIFDKVYELWHSRNDNSTSPNLEHLASFDSLINGFKTLNMDLIINFVKENIGTFLSVLESVWIILKGNITLAFSAITAILSLLFGGGTAVLNFVLNFIVFSTSLFYLLCASGNQYKPVEVCSNLLPAVGTGAHFGRAVEEAINGVFVASFKMAAFYGLYTWFIHTVFAVKIVYIPSVLAAIFGAVPFLGAYWACLPAVLELWLVNGQIIKAVLMLIVQLVPTSFVDSAIYSEIKGGGHPYLTGLAIAGGVFYSGFEGALFGPMLLCVLFVAMHMYGAVIHPGLLESQTRRPSRGFSLKRFILSTTRMFTIE</sequence>